<dbReference type="AlphaFoldDB" id="A0A8S0Y6Z2"/>
<evidence type="ECO:0000313" key="3">
    <source>
        <dbReference type="EMBL" id="CAA9892509.1"/>
    </source>
</evidence>
<reference evidence="3 4" key="1">
    <citation type="submission" date="2020-02" db="EMBL/GenBank/DDBJ databases">
        <authorList>
            <person name="Hogendoorn C."/>
        </authorList>
    </citation>
    <scope>NUCLEOTIDE SEQUENCE [LARGE SCALE GENOMIC DNA]</scope>
    <source>
        <strain evidence="3">METHB21</strain>
    </source>
</reference>
<dbReference type="RefSeq" id="WP_174627277.1">
    <property type="nucleotide sequence ID" value="NZ_CADCXN010000103.1"/>
</dbReference>
<gene>
    <name evidence="3" type="primary">yaaI</name>
    <name evidence="3" type="ORF">METHB2_700004</name>
</gene>
<protein>
    <submittedName>
        <fullName evidence="3">Uncharacterized isochorismatase family protein YaaI</fullName>
        <ecNumber evidence="3">3.-.-.-</ecNumber>
    </submittedName>
</protein>
<dbReference type="InterPro" id="IPR000868">
    <property type="entry name" value="Isochorismatase-like_dom"/>
</dbReference>
<dbReference type="SUPFAM" id="SSF52499">
    <property type="entry name" value="Isochorismatase-like hydrolases"/>
    <property type="match status" value="1"/>
</dbReference>
<dbReference type="EMBL" id="CADCXN010000103">
    <property type="protein sequence ID" value="CAA9892509.1"/>
    <property type="molecule type" value="Genomic_DNA"/>
</dbReference>
<dbReference type="InterPro" id="IPR036380">
    <property type="entry name" value="Isochorismatase-like_sf"/>
</dbReference>
<sequence length="195" mass="21899">MSTPQNGDLHGNAPENSPTVILIIDIINDFEFPGGDELIKHTEPVVNCIAELRKKADSKKIPVIYVNDNFGKWQSDFRTLLKHCLTKTSKSRSLVGIIKPRRKDYFVLKPKNSGFYSTTLDLLLDYLKAETLIITGLTADVCILMTAADAFLRDYKLLVPSDCTASINANDHQQALSYIKRVLRADTRPSDQIIF</sequence>
<evidence type="ECO:0000313" key="4">
    <source>
        <dbReference type="Proteomes" id="UP000494216"/>
    </source>
</evidence>
<dbReference type="Proteomes" id="UP000494216">
    <property type="component" value="Unassembled WGS sequence"/>
</dbReference>
<dbReference type="PANTHER" id="PTHR43540">
    <property type="entry name" value="PEROXYUREIDOACRYLATE/UREIDOACRYLATE AMIDOHYDROLASE-RELATED"/>
    <property type="match status" value="1"/>
</dbReference>
<dbReference type="InterPro" id="IPR050272">
    <property type="entry name" value="Isochorismatase-like_hydrls"/>
</dbReference>
<proteinExistence type="predicted"/>
<name>A0A8S0Y6Z2_9GAMM</name>
<evidence type="ECO:0000256" key="1">
    <source>
        <dbReference type="ARBA" id="ARBA00022801"/>
    </source>
</evidence>
<accession>A0A8S0Y6Z2</accession>
<feature type="domain" description="Isochorismatase-like" evidence="2">
    <location>
        <begin position="19"/>
        <end position="180"/>
    </location>
</feature>
<dbReference type="CDD" id="cd00431">
    <property type="entry name" value="cysteine_hydrolases"/>
    <property type="match status" value="1"/>
</dbReference>
<evidence type="ECO:0000259" key="2">
    <source>
        <dbReference type="Pfam" id="PF00857"/>
    </source>
</evidence>
<dbReference type="PANTHER" id="PTHR43540:SF6">
    <property type="entry name" value="ISOCHORISMATASE-LIKE DOMAIN-CONTAINING PROTEIN"/>
    <property type="match status" value="1"/>
</dbReference>
<keyword evidence="1 3" id="KW-0378">Hydrolase</keyword>
<keyword evidence="4" id="KW-1185">Reference proteome</keyword>
<dbReference type="Pfam" id="PF00857">
    <property type="entry name" value="Isochorismatase"/>
    <property type="match status" value="1"/>
</dbReference>
<dbReference type="Gene3D" id="3.40.50.850">
    <property type="entry name" value="Isochorismatase-like"/>
    <property type="match status" value="1"/>
</dbReference>
<dbReference type="EC" id="3.-.-.-" evidence="3"/>
<comment type="caution">
    <text evidence="3">The sequence shown here is derived from an EMBL/GenBank/DDBJ whole genome shotgun (WGS) entry which is preliminary data.</text>
</comment>
<dbReference type="GO" id="GO:0016787">
    <property type="term" value="F:hydrolase activity"/>
    <property type="evidence" value="ECO:0007669"/>
    <property type="project" value="UniProtKB-KW"/>
</dbReference>
<organism evidence="3 4">
    <name type="scientific">Candidatus Methylobacter favarea</name>
    <dbReference type="NCBI Taxonomy" id="2707345"/>
    <lineage>
        <taxon>Bacteria</taxon>
        <taxon>Pseudomonadati</taxon>
        <taxon>Pseudomonadota</taxon>
        <taxon>Gammaproteobacteria</taxon>
        <taxon>Methylococcales</taxon>
        <taxon>Methylococcaceae</taxon>
        <taxon>Methylobacter</taxon>
    </lineage>
</organism>